<dbReference type="InterPro" id="IPR043739">
    <property type="entry name" value="DUF5684"/>
</dbReference>
<evidence type="ECO:0000313" key="4">
    <source>
        <dbReference type="Proteomes" id="UP000007721"/>
    </source>
</evidence>
<evidence type="ECO:0000313" key="3">
    <source>
        <dbReference type="EMBL" id="ACM19447.1"/>
    </source>
</evidence>
<sequence length="330" mass="35854">MGAVSRNLVLVLLAWLMLVGVCLGKQVYLKDGSIIDCESSWRRGNQVIVKVNRDVVLDFERNEVDLKRTFPETRKKPKQIKRKNIAHAAVPPSAVNQAAAAAAPPAAAAAQPPVSAPAPALKQAQPVAATVPAPSPVPATATATATAPAPVPASPVQPEATQPAPADPASPPDKAEQERKMKEAAEMMAEAIKKQDPELLKKAVEAQKNAVPPEQRAQSRGLSIKILLFLLVFTLLIVISMWVVYEKAGQPGWHSIIPIYNMYVLMEISGKPWWWMFLLFIPVVGFIIYLLAMLSLAQRFGRGVVYGLGLFFLPMFFFPMLAFGGAQYEG</sequence>
<organism evidence="3 4">
    <name type="scientific">Geotalea daltonii (strain DSM 22248 / JCM 15807 / FRC-32)</name>
    <name type="common">Geobacter daltonii</name>
    <dbReference type="NCBI Taxonomy" id="316067"/>
    <lineage>
        <taxon>Bacteria</taxon>
        <taxon>Pseudomonadati</taxon>
        <taxon>Thermodesulfobacteriota</taxon>
        <taxon>Desulfuromonadia</taxon>
        <taxon>Geobacterales</taxon>
        <taxon>Geobacteraceae</taxon>
        <taxon>Geotalea</taxon>
    </lineage>
</organism>
<evidence type="ECO:0000256" key="2">
    <source>
        <dbReference type="SAM" id="Phobius"/>
    </source>
</evidence>
<dbReference type="EMBL" id="CP001390">
    <property type="protein sequence ID" value="ACM19447.1"/>
    <property type="molecule type" value="Genomic_DNA"/>
</dbReference>
<dbReference type="Pfam" id="PF18936">
    <property type="entry name" value="DUF5684"/>
    <property type="match status" value="1"/>
</dbReference>
<keyword evidence="2" id="KW-0812">Transmembrane</keyword>
<accession>B9M337</accession>
<reference evidence="3 4" key="1">
    <citation type="submission" date="2009-01" db="EMBL/GenBank/DDBJ databases">
        <title>Complete sequence of Geobacter sp. FRC-32.</title>
        <authorList>
            <consortium name="US DOE Joint Genome Institute"/>
            <person name="Lucas S."/>
            <person name="Copeland A."/>
            <person name="Lapidus A."/>
            <person name="Glavina del Rio T."/>
            <person name="Dalin E."/>
            <person name="Tice H."/>
            <person name="Bruce D."/>
            <person name="Goodwin L."/>
            <person name="Pitluck S."/>
            <person name="Saunders E."/>
            <person name="Brettin T."/>
            <person name="Detter J.C."/>
            <person name="Han C."/>
            <person name="Larimer F."/>
            <person name="Land M."/>
            <person name="Hauser L."/>
            <person name="Kyrpides N."/>
            <person name="Ovchinnikova G."/>
            <person name="Kostka J."/>
            <person name="Richardson P."/>
        </authorList>
    </citation>
    <scope>NUCLEOTIDE SEQUENCE [LARGE SCALE GENOMIC DNA]</scope>
    <source>
        <strain evidence="4">DSM 22248 / JCM 15807 / FRC-32</strain>
    </source>
</reference>
<gene>
    <name evidence="3" type="ordered locus">Geob_1087</name>
</gene>
<keyword evidence="2" id="KW-0472">Membrane</keyword>
<dbReference type="SUPFAM" id="SSF103473">
    <property type="entry name" value="MFS general substrate transporter"/>
    <property type="match status" value="1"/>
</dbReference>
<dbReference type="Proteomes" id="UP000007721">
    <property type="component" value="Chromosome"/>
</dbReference>
<protein>
    <submittedName>
        <fullName evidence="3">Uncharacterized protein</fullName>
    </submittedName>
</protein>
<keyword evidence="2" id="KW-1133">Transmembrane helix</keyword>
<feature type="compositionally biased region" description="Low complexity" evidence="1">
    <location>
        <begin position="131"/>
        <end position="148"/>
    </location>
</feature>
<dbReference type="eggNOG" id="COG0681">
    <property type="taxonomic scope" value="Bacteria"/>
</dbReference>
<feature type="compositionally biased region" description="Basic and acidic residues" evidence="1">
    <location>
        <begin position="173"/>
        <end position="184"/>
    </location>
</feature>
<name>B9M337_GEODF</name>
<dbReference type="HOGENOM" id="CLU_810756_0_0_7"/>
<dbReference type="InterPro" id="IPR036259">
    <property type="entry name" value="MFS_trans_sf"/>
</dbReference>
<feature type="transmembrane region" description="Helical" evidence="2">
    <location>
        <begin position="304"/>
        <end position="326"/>
    </location>
</feature>
<feature type="transmembrane region" description="Helical" evidence="2">
    <location>
        <begin position="226"/>
        <end position="245"/>
    </location>
</feature>
<keyword evidence="4" id="KW-1185">Reference proteome</keyword>
<evidence type="ECO:0000256" key="1">
    <source>
        <dbReference type="SAM" id="MobiDB-lite"/>
    </source>
</evidence>
<feature type="region of interest" description="Disordered" evidence="1">
    <location>
        <begin position="131"/>
        <end position="184"/>
    </location>
</feature>
<dbReference type="AlphaFoldDB" id="B9M337"/>
<proteinExistence type="predicted"/>
<dbReference type="STRING" id="316067.Geob_1087"/>
<dbReference type="RefSeq" id="WP_012646176.1">
    <property type="nucleotide sequence ID" value="NC_011979.1"/>
</dbReference>
<dbReference type="KEGG" id="geo:Geob_1087"/>
<feature type="transmembrane region" description="Helical" evidence="2">
    <location>
        <begin position="274"/>
        <end position="292"/>
    </location>
</feature>